<dbReference type="PANTHER" id="PTHR33336">
    <property type="entry name" value="QUINOL MONOOXYGENASE YGIN-RELATED"/>
    <property type="match status" value="1"/>
</dbReference>
<keyword evidence="3" id="KW-0560">Oxidoreductase</keyword>
<evidence type="ECO:0000259" key="1">
    <source>
        <dbReference type="PROSITE" id="PS51725"/>
    </source>
</evidence>
<dbReference type="AlphaFoldDB" id="A0A7X0ZJH5"/>
<evidence type="ECO:0000313" key="2">
    <source>
        <dbReference type="EMBL" id="MBC1376433.1"/>
    </source>
</evidence>
<keyword evidence="3" id="KW-0503">Monooxygenase</keyword>
<reference evidence="4 5" key="1">
    <citation type="submission" date="2020-03" db="EMBL/GenBank/DDBJ databases">
        <title>Soil Listeria distribution.</title>
        <authorList>
            <person name="Liao J."/>
            <person name="Wiedmann M."/>
        </authorList>
    </citation>
    <scope>NUCLEOTIDE SEQUENCE [LARGE SCALE GENOMIC DNA]</scope>
    <source>
        <strain evidence="3 5">FSL L7-0072</strain>
        <strain evidence="2 4">FSL L7-1699</strain>
    </source>
</reference>
<sequence length="96" mass="11045">MLHIQAKIQVKPDLVDAFLTEVNLVIQGSLLEAGNHGYELVRSVKQENTFYLLEKWADEAAIQFHNETAHYKLFKKNIPAFLAAPIEVDLLRQLER</sequence>
<evidence type="ECO:0000313" key="3">
    <source>
        <dbReference type="EMBL" id="MBC2288450.1"/>
    </source>
</evidence>
<keyword evidence="4" id="KW-1185">Reference proteome</keyword>
<evidence type="ECO:0000313" key="5">
    <source>
        <dbReference type="Proteomes" id="UP000558070"/>
    </source>
</evidence>
<dbReference type="GO" id="GO:0004497">
    <property type="term" value="F:monooxygenase activity"/>
    <property type="evidence" value="ECO:0007669"/>
    <property type="project" value="UniProtKB-KW"/>
</dbReference>
<dbReference type="RefSeq" id="WP_185319958.1">
    <property type="nucleotide sequence ID" value="NZ_JAARPH010000005.1"/>
</dbReference>
<dbReference type="PROSITE" id="PS51725">
    <property type="entry name" value="ABM"/>
    <property type="match status" value="1"/>
</dbReference>
<dbReference type="Pfam" id="PF03992">
    <property type="entry name" value="ABM"/>
    <property type="match status" value="1"/>
</dbReference>
<dbReference type="Proteomes" id="UP000518829">
    <property type="component" value="Unassembled WGS sequence"/>
</dbReference>
<dbReference type="InterPro" id="IPR011008">
    <property type="entry name" value="Dimeric_a/b-barrel"/>
</dbReference>
<name>A0A7X0ZJH5_9LIST</name>
<dbReference type="PANTHER" id="PTHR33336:SF3">
    <property type="entry name" value="ABM DOMAIN-CONTAINING PROTEIN"/>
    <property type="match status" value="1"/>
</dbReference>
<dbReference type="InterPro" id="IPR007138">
    <property type="entry name" value="ABM_dom"/>
</dbReference>
<dbReference type="EMBL" id="JAARPH010000005">
    <property type="protein sequence ID" value="MBC1376433.1"/>
    <property type="molecule type" value="Genomic_DNA"/>
</dbReference>
<gene>
    <name evidence="2" type="ORF">HB839_12945</name>
    <name evidence="3" type="ORF">HCB47_12585</name>
</gene>
<dbReference type="EMBL" id="JAARZO010000005">
    <property type="protein sequence ID" value="MBC2288450.1"/>
    <property type="molecule type" value="Genomic_DNA"/>
</dbReference>
<feature type="domain" description="ABM" evidence="1">
    <location>
        <begin position="2"/>
        <end position="90"/>
    </location>
</feature>
<organism evidence="3 5">
    <name type="scientific">Listeria farberi</name>
    <dbReference type="NCBI Taxonomy" id="2713500"/>
    <lineage>
        <taxon>Bacteria</taxon>
        <taxon>Bacillati</taxon>
        <taxon>Bacillota</taxon>
        <taxon>Bacilli</taxon>
        <taxon>Bacillales</taxon>
        <taxon>Listeriaceae</taxon>
        <taxon>Listeria</taxon>
    </lineage>
</organism>
<evidence type="ECO:0000313" key="4">
    <source>
        <dbReference type="Proteomes" id="UP000518829"/>
    </source>
</evidence>
<dbReference type="Proteomes" id="UP000558070">
    <property type="component" value="Unassembled WGS sequence"/>
</dbReference>
<accession>A0A7X0ZJH5</accession>
<dbReference type="SUPFAM" id="SSF54909">
    <property type="entry name" value="Dimeric alpha+beta barrel"/>
    <property type="match status" value="1"/>
</dbReference>
<comment type="caution">
    <text evidence="3">The sequence shown here is derived from an EMBL/GenBank/DDBJ whole genome shotgun (WGS) entry which is preliminary data.</text>
</comment>
<dbReference type="InterPro" id="IPR050744">
    <property type="entry name" value="AI-2_Isomerase_LsrG"/>
</dbReference>
<protein>
    <submittedName>
        <fullName evidence="3">Antibiotic biosynthesis monooxygenase</fullName>
    </submittedName>
</protein>
<dbReference type="Gene3D" id="3.30.70.100">
    <property type="match status" value="1"/>
</dbReference>
<proteinExistence type="predicted"/>